<feature type="transmembrane region" description="Helical" evidence="8">
    <location>
        <begin position="247"/>
        <end position="267"/>
    </location>
</feature>
<reference evidence="10" key="1">
    <citation type="submission" date="2021-11" db="EMBL/GenBank/DDBJ databases">
        <title>Purpureocillium_takamizusanense_genome.</title>
        <authorList>
            <person name="Nguyen N.-H."/>
        </authorList>
    </citation>
    <scope>NUCLEOTIDE SEQUENCE</scope>
    <source>
        <strain evidence="10">PT3</strain>
    </source>
</reference>
<dbReference type="InterPro" id="IPR020846">
    <property type="entry name" value="MFS_dom"/>
</dbReference>
<evidence type="ECO:0000256" key="1">
    <source>
        <dbReference type="ARBA" id="ARBA00004141"/>
    </source>
</evidence>
<dbReference type="AlphaFoldDB" id="A0A9Q8QHL6"/>
<dbReference type="InterPro" id="IPR050327">
    <property type="entry name" value="Proton-linked_MCT"/>
</dbReference>
<gene>
    <name evidence="10" type="ORF">JDV02_005256</name>
</gene>
<feature type="transmembrane region" description="Helical" evidence="8">
    <location>
        <begin position="184"/>
        <end position="209"/>
    </location>
</feature>
<dbReference type="Gene3D" id="1.20.1250.20">
    <property type="entry name" value="MFS general substrate transporter like domains"/>
    <property type="match status" value="2"/>
</dbReference>
<feature type="transmembrane region" description="Helical" evidence="8">
    <location>
        <begin position="159"/>
        <end position="178"/>
    </location>
</feature>
<dbReference type="SUPFAM" id="SSF103473">
    <property type="entry name" value="MFS general substrate transporter"/>
    <property type="match status" value="1"/>
</dbReference>
<keyword evidence="11" id="KW-1185">Reference proteome</keyword>
<feature type="compositionally biased region" description="Basic residues" evidence="7">
    <location>
        <begin position="1"/>
        <end position="13"/>
    </location>
</feature>
<feature type="transmembrane region" description="Helical" evidence="8">
    <location>
        <begin position="358"/>
        <end position="378"/>
    </location>
</feature>
<evidence type="ECO:0000259" key="9">
    <source>
        <dbReference type="PROSITE" id="PS50850"/>
    </source>
</evidence>
<dbReference type="Pfam" id="PF07690">
    <property type="entry name" value="MFS_1"/>
    <property type="match status" value="1"/>
</dbReference>
<feature type="transmembrane region" description="Helical" evidence="8">
    <location>
        <begin position="451"/>
        <end position="470"/>
    </location>
</feature>
<protein>
    <recommendedName>
        <fullName evidence="9">Major facilitator superfamily (MFS) profile domain-containing protein</fullName>
    </recommendedName>
</protein>
<evidence type="ECO:0000256" key="8">
    <source>
        <dbReference type="SAM" id="Phobius"/>
    </source>
</evidence>
<evidence type="ECO:0000256" key="6">
    <source>
        <dbReference type="ARBA" id="ARBA00023136"/>
    </source>
</evidence>
<dbReference type="PANTHER" id="PTHR11360">
    <property type="entry name" value="MONOCARBOXYLATE TRANSPORTER"/>
    <property type="match status" value="1"/>
</dbReference>
<dbReference type="GeneID" id="72067205"/>
<keyword evidence="6 8" id="KW-0472">Membrane</keyword>
<keyword evidence="3" id="KW-0813">Transport</keyword>
<feature type="transmembrane region" description="Helical" evidence="8">
    <location>
        <begin position="419"/>
        <end position="439"/>
    </location>
</feature>
<dbReference type="KEGG" id="ptkz:JDV02_005256"/>
<name>A0A9Q8QHL6_9HYPO</name>
<organism evidence="10 11">
    <name type="scientific">Purpureocillium takamizusanense</name>
    <dbReference type="NCBI Taxonomy" id="2060973"/>
    <lineage>
        <taxon>Eukaryota</taxon>
        <taxon>Fungi</taxon>
        <taxon>Dikarya</taxon>
        <taxon>Ascomycota</taxon>
        <taxon>Pezizomycotina</taxon>
        <taxon>Sordariomycetes</taxon>
        <taxon>Hypocreomycetidae</taxon>
        <taxon>Hypocreales</taxon>
        <taxon>Ophiocordycipitaceae</taxon>
        <taxon>Purpureocillium</taxon>
    </lineage>
</organism>
<comment type="similarity">
    <text evidence="2">Belongs to the major facilitator superfamily. Monocarboxylate porter (TC 2.A.1.13) family.</text>
</comment>
<dbReference type="InterPro" id="IPR036259">
    <property type="entry name" value="MFS_trans_sf"/>
</dbReference>
<feature type="transmembrane region" description="Helical" evidence="8">
    <location>
        <begin position="327"/>
        <end position="346"/>
    </location>
</feature>
<feature type="transmembrane region" description="Helical" evidence="8">
    <location>
        <begin position="288"/>
        <end position="307"/>
    </location>
</feature>
<feature type="transmembrane region" description="Helical" evidence="8">
    <location>
        <begin position="88"/>
        <end position="106"/>
    </location>
</feature>
<evidence type="ECO:0000256" key="7">
    <source>
        <dbReference type="SAM" id="MobiDB-lite"/>
    </source>
</evidence>
<feature type="compositionally biased region" description="Polar residues" evidence="7">
    <location>
        <begin position="18"/>
        <end position="34"/>
    </location>
</feature>
<feature type="transmembrane region" description="Helical" evidence="8">
    <location>
        <begin position="216"/>
        <end position="235"/>
    </location>
</feature>
<keyword evidence="5 8" id="KW-1133">Transmembrane helix</keyword>
<proteinExistence type="inferred from homology"/>
<evidence type="ECO:0000313" key="11">
    <source>
        <dbReference type="Proteomes" id="UP000829364"/>
    </source>
</evidence>
<feature type="domain" description="Major facilitator superfamily (MFS) profile" evidence="9">
    <location>
        <begin position="87"/>
        <end position="480"/>
    </location>
</feature>
<comment type="subcellular location">
    <subcellularLocation>
        <location evidence="1">Membrane</location>
        <topology evidence="1">Multi-pass membrane protein</topology>
    </subcellularLocation>
</comment>
<sequence length="480" mass="50927">MDKCERRLHKSAHRTPDQDTTSSCSNAIEYTSMDQPHKHADNVDEEPGAGATCDEKTVERIHEDSCTSANEDIADHSSAIGVDGGTRAWLVVLGAWCVSFCSYGWINSVGIFQEYYEAGPLREYTASQIAWIPALQFFLMSALGPIIGSIFDRHGPQPLLMVGSLLHVVGLMMASISSRYYQFMLSQGVCSALGVAAIFLSTIGCVSGWFDRRRGLAFGVLATGSSVGGVVLPIMLSRLISSAGYAWAMRIGAFLIAALLSVANVFIRLRQGIPKRGQLNTRLMAKPFRELPFVLLLVGLSLVPFGHYTPISFLPTAAIRAGLAKPMANNLVAFFNGSSLVGRLVSGFTGDRLGRFNVFIVMSYVGGVLVLALWIPGVGMGSTIAFAVLFGLFSGAYIALLLALVGHECPLDEIGYRNGITNLGASIGGLAAAPIAGAILEGPNGLAGLKAYAGAFLLAGTTGVLAARVARTGWRWGVVI</sequence>
<dbReference type="RefSeq" id="XP_047842517.1">
    <property type="nucleotide sequence ID" value="XM_047986535.1"/>
</dbReference>
<dbReference type="CDD" id="cd17352">
    <property type="entry name" value="MFS_MCT_SLC16"/>
    <property type="match status" value="1"/>
</dbReference>
<dbReference type="PANTHER" id="PTHR11360:SF224">
    <property type="entry name" value="MAJOR FACILITATOR SUPERFAMILY (MFS) PROFILE DOMAIN-CONTAINING PROTEIN-RELATED"/>
    <property type="match status" value="1"/>
</dbReference>
<evidence type="ECO:0000256" key="3">
    <source>
        <dbReference type="ARBA" id="ARBA00022448"/>
    </source>
</evidence>
<keyword evidence="4 8" id="KW-0812">Transmembrane</keyword>
<evidence type="ECO:0000313" key="10">
    <source>
        <dbReference type="EMBL" id="UNI19036.1"/>
    </source>
</evidence>
<feature type="region of interest" description="Disordered" evidence="7">
    <location>
        <begin position="1"/>
        <end position="50"/>
    </location>
</feature>
<dbReference type="PROSITE" id="PS50850">
    <property type="entry name" value="MFS"/>
    <property type="match status" value="1"/>
</dbReference>
<evidence type="ECO:0000256" key="5">
    <source>
        <dbReference type="ARBA" id="ARBA00022989"/>
    </source>
</evidence>
<accession>A0A9Q8QHL6</accession>
<dbReference type="InterPro" id="IPR011701">
    <property type="entry name" value="MFS"/>
</dbReference>
<evidence type="ECO:0000256" key="2">
    <source>
        <dbReference type="ARBA" id="ARBA00006727"/>
    </source>
</evidence>
<evidence type="ECO:0000256" key="4">
    <source>
        <dbReference type="ARBA" id="ARBA00022692"/>
    </source>
</evidence>
<feature type="transmembrane region" description="Helical" evidence="8">
    <location>
        <begin position="384"/>
        <end position="407"/>
    </location>
</feature>
<dbReference type="EMBL" id="CP086357">
    <property type="protein sequence ID" value="UNI19036.1"/>
    <property type="molecule type" value="Genomic_DNA"/>
</dbReference>
<dbReference type="Proteomes" id="UP000829364">
    <property type="component" value="Chromosome 4"/>
</dbReference>
<feature type="transmembrane region" description="Helical" evidence="8">
    <location>
        <begin position="126"/>
        <end position="147"/>
    </location>
</feature>
<dbReference type="GO" id="GO:0016020">
    <property type="term" value="C:membrane"/>
    <property type="evidence" value="ECO:0007669"/>
    <property type="project" value="UniProtKB-SubCell"/>
</dbReference>
<dbReference type="OrthoDB" id="5667at2759"/>
<dbReference type="GO" id="GO:0022857">
    <property type="term" value="F:transmembrane transporter activity"/>
    <property type="evidence" value="ECO:0007669"/>
    <property type="project" value="InterPro"/>
</dbReference>